<keyword evidence="2" id="KW-0521">NADP</keyword>
<dbReference type="Pfam" id="PF05368">
    <property type="entry name" value="NmrA"/>
    <property type="match status" value="1"/>
</dbReference>
<dbReference type="InterPro" id="IPR008030">
    <property type="entry name" value="NmrA-like"/>
</dbReference>
<feature type="domain" description="NmrA-like" evidence="3">
    <location>
        <begin position="6"/>
        <end position="319"/>
    </location>
</feature>
<evidence type="ECO:0000313" key="4">
    <source>
        <dbReference type="EMBL" id="KAL2061651.1"/>
    </source>
</evidence>
<evidence type="ECO:0000313" key="5">
    <source>
        <dbReference type="Proteomes" id="UP001595075"/>
    </source>
</evidence>
<gene>
    <name evidence="4" type="ORF">VTL71DRAFT_7028</name>
</gene>
<dbReference type="Gene3D" id="3.90.25.10">
    <property type="entry name" value="UDP-galactose 4-epimerase, domain 1"/>
    <property type="match status" value="1"/>
</dbReference>
<name>A0ABR4BX10_9HELO</name>
<comment type="similarity">
    <text evidence="1">Belongs to the NmrA-type oxidoreductase family.</text>
</comment>
<dbReference type="SUPFAM" id="SSF51735">
    <property type="entry name" value="NAD(P)-binding Rossmann-fold domains"/>
    <property type="match status" value="1"/>
</dbReference>
<organism evidence="4 5">
    <name type="scientific">Oculimacula yallundae</name>
    <dbReference type="NCBI Taxonomy" id="86028"/>
    <lineage>
        <taxon>Eukaryota</taxon>
        <taxon>Fungi</taxon>
        <taxon>Dikarya</taxon>
        <taxon>Ascomycota</taxon>
        <taxon>Pezizomycotina</taxon>
        <taxon>Leotiomycetes</taxon>
        <taxon>Helotiales</taxon>
        <taxon>Ploettnerulaceae</taxon>
        <taxon>Oculimacula</taxon>
    </lineage>
</organism>
<comment type="caution">
    <text evidence="4">The sequence shown here is derived from an EMBL/GenBank/DDBJ whole genome shotgun (WGS) entry which is preliminary data.</text>
</comment>
<evidence type="ECO:0000259" key="3">
    <source>
        <dbReference type="Pfam" id="PF05368"/>
    </source>
</evidence>
<reference evidence="4 5" key="1">
    <citation type="journal article" date="2024" name="Commun. Biol.">
        <title>Comparative genomic analysis of thermophilic fungi reveals convergent evolutionary adaptations and gene losses.</title>
        <authorList>
            <person name="Steindorff A.S."/>
            <person name="Aguilar-Pontes M.V."/>
            <person name="Robinson A.J."/>
            <person name="Andreopoulos B."/>
            <person name="LaButti K."/>
            <person name="Kuo A."/>
            <person name="Mondo S."/>
            <person name="Riley R."/>
            <person name="Otillar R."/>
            <person name="Haridas S."/>
            <person name="Lipzen A."/>
            <person name="Grimwood J."/>
            <person name="Schmutz J."/>
            <person name="Clum A."/>
            <person name="Reid I.D."/>
            <person name="Moisan M.C."/>
            <person name="Butler G."/>
            <person name="Nguyen T.T.M."/>
            <person name="Dewar K."/>
            <person name="Conant G."/>
            <person name="Drula E."/>
            <person name="Henrissat B."/>
            <person name="Hansel C."/>
            <person name="Singer S."/>
            <person name="Hutchinson M.I."/>
            <person name="de Vries R.P."/>
            <person name="Natvig D.O."/>
            <person name="Powell A.J."/>
            <person name="Tsang A."/>
            <person name="Grigoriev I.V."/>
        </authorList>
    </citation>
    <scope>NUCLEOTIDE SEQUENCE [LARGE SCALE GENOMIC DNA]</scope>
    <source>
        <strain evidence="4 5">CBS 494.80</strain>
    </source>
</reference>
<keyword evidence="5" id="KW-1185">Reference proteome</keyword>
<dbReference type="PANTHER" id="PTHR42748:SF29">
    <property type="entry name" value="NMRA-LIKE DOMAIN-CONTAINING PROTEIN"/>
    <property type="match status" value="1"/>
</dbReference>
<dbReference type="InterPro" id="IPR051164">
    <property type="entry name" value="NmrA-like_oxidored"/>
</dbReference>
<sequence>MSATTRKTIAIIGATGNQGSSVARTFLSLPSWHVRCLTRSPTSPAALTLQSLGAEIIQADLSSPSSLTAAFKNLHAIFVNTDFWGQYTSDAEGTKNDSLKSYELEVQHGINAAKAAAEVDTLERFVYSALGPMKRASGGKYPHSWHWESKNAVVEFIESGEVALRGKASFVYLGAYATNAFLVPSLDGDGDVEGGGERYKFVMPMKREARMPIIDPAASTGAFVRALVEDEEPGVKLLAYDSYLTIGEIVELWEKVTGRKAMLESVSTEWMNREMGVPLEVLGGPAFIEEFGYMAGIERWVEPHQLKEKVETKSFEEFLRGRDWAEILGSAKAEMDGIKGS</sequence>
<evidence type="ECO:0000256" key="2">
    <source>
        <dbReference type="ARBA" id="ARBA00022857"/>
    </source>
</evidence>
<dbReference type="InterPro" id="IPR036291">
    <property type="entry name" value="NAD(P)-bd_dom_sf"/>
</dbReference>
<dbReference type="PANTHER" id="PTHR42748">
    <property type="entry name" value="NITROGEN METABOLITE REPRESSION PROTEIN NMRA FAMILY MEMBER"/>
    <property type="match status" value="1"/>
</dbReference>
<dbReference type="Proteomes" id="UP001595075">
    <property type="component" value="Unassembled WGS sequence"/>
</dbReference>
<evidence type="ECO:0000256" key="1">
    <source>
        <dbReference type="ARBA" id="ARBA00006328"/>
    </source>
</evidence>
<proteinExistence type="inferred from homology"/>
<dbReference type="EMBL" id="JAZHXI010000018">
    <property type="protein sequence ID" value="KAL2061651.1"/>
    <property type="molecule type" value="Genomic_DNA"/>
</dbReference>
<accession>A0ABR4BX10</accession>
<protein>
    <recommendedName>
        <fullName evidence="3">NmrA-like domain-containing protein</fullName>
    </recommendedName>
</protein>
<dbReference type="Gene3D" id="3.40.50.720">
    <property type="entry name" value="NAD(P)-binding Rossmann-like Domain"/>
    <property type="match status" value="1"/>
</dbReference>